<dbReference type="PANTHER" id="PTHR46033">
    <property type="entry name" value="PROTEIN MAIN-LIKE 2"/>
    <property type="match status" value="1"/>
</dbReference>
<accession>A0ABQ7VLX4</accession>
<dbReference type="InterPro" id="IPR044824">
    <property type="entry name" value="MAIN-like"/>
</dbReference>
<gene>
    <name evidence="2" type="ORF">KY290_013507</name>
</gene>
<name>A0ABQ7VLX4_SOLTU</name>
<evidence type="ECO:0000313" key="3">
    <source>
        <dbReference type="Proteomes" id="UP000826656"/>
    </source>
</evidence>
<feature type="domain" description="Aminotransferase-like plant mobile" evidence="1">
    <location>
        <begin position="34"/>
        <end position="148"/>
    </location>
</feature>
<evidence type="ECO:0000313" key="2">
    <source>
        <dbReference type="EMBL" id="KAH0769526.1"/>
    </source>
</evidence>
<reference evidence="2 3" key="1">
    <citation type="journal article" date="2021" name="bioRxiv">
        <title>Chromosome-scale and haplotype-resolved genome assembly of a tetraploid potato cultivar.</title>
        <authorList>
            <person name="Sun H."/>
            <person name="Jiao W.-B."/>
            <person name="Krause K."/>
            <person name="Campoy J.A."/>
            <person name="Goel M."/>
            <person name="Folz-Donahue K."/>
            <person name="Kukat C."/>
            <person name="Huettel B."/>
            <person name="Schneeberger K."/>
        </authorList>
    </citation>
    <scope>NUCLEOTIDE SEQUENCE [LARGE SCALE GENOMIC DNA]</scope>
    <source>
        <strain evidence="2">SolTubOtavaFocal</strain>
        <tissue evidence="2">Leaves</tissue>
    </source>
</reference>
<protein>
    <recommendedName>
        <fullName evidence="1">Aminotransferase-like plant mobile domain-containing protein</fullName>
    </recommendedName>
</protein>
<dbReference type="EMBL" id="JAIVGD010000011">
    <property type="protein sequence ID" value="KAH0769526.1"/>
    <property type="molecule type" value="Genomic_DNA"/>
</dbReference>
<dbReference type="InterPro" id="IPR019557">
    <property type="entry name" value="AminoTfrase-like_pln_mobile"/>
</dbReference>
<dbReference type="PANTHER" id="PTHR46033:SF60">
    <property type="entry name" value="AMINOTRANSFERASE-LIKE PLANT MOBILE DOMAIN-CONTAINING PROTEIN"/>
    <property type="match status" value="1"/>
</dbReference>
<organism evidence="2 3">
    <name type="scientific">Solanum tuberosum</name>
    <name type="common">Potato</name>
    <dbReference type="NCBI Taxonomy" id="4113"/>
    <lineage>
        <taxon>Eukaryota</taxon>
        <taxon>Viridiplantae</taxon>
        <taxon>Streptophyta</taxon>
        <taxon>Embryophyta</taxon>
        <taxon>Tracheophyta</taxon>
        <taxon>Spermatophyta</taxon>
        <taxon>Magnoliopsida</taxon>
        <taxon>eudicotyledons</taxon>
        <taxon>Gunneridae</taxon>
        <taxon>Pentapetalae</taxon>
        <taxon>asterids</taxon>
        <taxon>lamiids</taxon>
        <taxon>Solanales</taxon>
        <taxon>Solanaceae</taxon>
        <taxon>Solanoideae</taxon>
        <taxon>Solaneae</taxon>
        <taxon>Solanum</taxon>
    </lineage>
</organism>
<dbReference type="Pfam" id="PF10536">
    <property type="entry name" value="PMD"/>
    <property type="match status" value="1"/>
</dbReference>
<evidence type="ECO:0000259" key="1">
    <source>
        <dbReference type="Pfam" id="PF10536"/>
    </source>
</evidence>
<sequence>MYVSTVAAVQCWPTCIVHFVGHLSIMWLTFADLFLSFRILHVQPSAPSPHDGDTLLPYARRWTRGIDRDTESHHVLISIRDQLDRMMEDQFRWIPYNEILHTLLCCCTINETLWMACVPILCLEIVEVHTHDRVMRQFGRPQHVPAIPSWGTNHHVHDQRRRLGPEVLEMLDKYFDD</sequence>
<proteinExistence type="predicted"/>
<comment type="caution">
    <text evidence="2">The sequence shown here is derived from an EMBL/GenBank/DDBJ whole genome shotgun (WGS) entry which is preliminary data.</text>
</comment>
<keyword evidence="3" id="KW-1185">Reference proteome</keyword>
<dbReference type="Proteomes" id="UP000826656">
    <property type="component" value="Unassembled WGS sequence"/>
</dbReference>